<reference evidence="3" key="2">
    <citation type="submission" date="2024-10" db="UniProtKB">
        <authorList>
            <consortium name="EnsemblProtists"/>
        </authorList>
    </citation>
    <scope>IDENTIFICATION</scope>
</reference>
<evidence type="ECO:0000313" key="3">
    <source>
        <dbReference type="EnsemblProtists" id="EOD25963"/>
    </source>
</evidence>
<sequence>MSARARAGLALGGAGAAVATSSGSGSDGASGWLSSAIPDLPQRLFGALTGRSAPPPPPNPEIASSVAATQAAVAALDRSVRAQSGSRTAVVVFGAAVGGLGLAIYTFGWERVGWVSGSQLKAGLEGVRASVEAMLARLREELLAQLETVHEKLRELTDSLGK</sequence>
<dbReference type="AlphaFoldDB" id="A0A0D3JR28"/>
<dbReference type="HOGENOM" id="CLU_1639820_0_0_1"/>
<dbReference type="RefSeq" id="XP_005778392.1">
    <property type="nucleotide sequence ID" value="XM_005778335.1"/>
</dbReference>
<dbReference type="GeneID" id="17271510"/>
<feature type="transmembrane region" description="Helical" evidence="2">
    <location>
        <begin position="88"/>
        <end position="108"/>
    </location>
</feature>
<dbReference type="KEGG" id="ehx:EMIHUDRAFT_254533"/>
<dbReference type="EnsemblProtists" id="EOD25963">
    <property type="protein sequence ID" value="EOD25963"/>
    <property type="gene ID" value="EMIHUDRAFT_254533"/>
</dbReference>
<organism evidence="3 4">
    <name type="scientific">Emiliania huxleyi (strain CCMP1516)</name>
    <dbReference type="NCBI Taxonomy" id="280463"/>
    <lineage>
        <taxon>Eukaryota</taxon>
        <taxon>Haptista</taxon>
        <taxon>Haptophyta</taxon>
        <taxon>Prymnesiophyceae</taxon>
        <taxon>Isochrysidales</taxon>
        <taxon>Noelaerhabdaceae</taxon>
        <taxon>Emiliania</taxon>
    </lineage>
</organism>
<keyword evidence="1" id="KW-0175">Coiled coil</keyword>
<evidence type="ECO:0000256" key="1">
    <source>
        <dbReference type="SAM" id="Coils"/>
    </source>
</evidence>
<keyword evidence="2" id="KW-0812">Transmembrane</keyword>
<dbReference type="Proteomes" id="UP000013827">
    <property type="component" value="Unassembled WGS sequence"/>
</dbReference>
<feature type="coiled-coil region" evidence="1">
    <location>
        <begin position="121"/>
        <end position="159"/>
    </location>
</feature>
<name>A0A0D3JR28_EMIH1</name>
<proteinExistence type="predicted"/>
<evidence type="ECO:0000313" key="4">
    <source>
        <dbReference type="Proteomes" id="UP000013827"/>
    </source>
</evidence>
<reference evidence="4" key="1">
    <citation type="journal article" date="2013" name="Nature">
        <title>Pan genome of the phytoplankton Emiliania underpins its global distribution.</title>
        <authorList>
            <person name="Read B.A."/>
            <person name="Kegel J."/>
            <person name="Klute M.J."/>
            <person name="Kuo A."/>
            <person name="Lefebvre S.C."/>
            <person name="Maumus F."/>
            <person name="Mayer C."/>
            <person name="Miller J."/>
            <person name="Monier A."/>
            <person name="Salamov A."/>
            <person name="Young J."/>
            <person name="Aguilar M."/>
            <person name="Claverie J.M."/>
            <person name="Frickenhaus S."/>
            <person name="Gonzalez K."/>
            <person name="Herman E.K."/>
            <person name="Lin Y.C."/>
            <person name="Napier J."/>
            <person name="Ogata H."/>
            <person name="Sarno A.F."/>
            <person name="Shmutz J."/>
            <person name="Schroeder D."/>
            <person name="de Vargas C."/>
            <person name="Verret F."/>
            <person name="von Dassow P."/>
            <person name="Valentin K."/>
            <person name="Van de Peer Y."/>
            <person name="Wheeler G."/>
            <person name="Dacks J.B."/>
            <person name="Delwiche C.F."/>
            <person name="Dyhrman S.T."/>
            <person name="Glockner G."/>
            <person name="John U."/>
            <person name="Richards T."/>
            <person name="Worden A.Z."/>
            <person name="Zhang X."/>
            <person name="Grigoriev I.V."/>
            <person name="Allen A.E."/>
            <person name="Bidle K."/>
            <person name="Borodovsky M."/>
            <person name="Bowler C."/>
            <person name="Brownlee C."/>
            <person name="Cock J.M."/>
            <person name="Elias M."/>
            <person name="Gladyshev V.N."/>
            <person name="Groth M."/>
            <person name="Guda C."/>
            <person name="Hadaegh A."/>
            <person name="Iglesias-Rodriguez M.D."/>
            <person name="Jenkins J."/>
            <person name="Jones B.M."/>
            <person name="Lawson T."/>
            <person name="Leese F."/>
            <person name="Lindquist E."/>
            <person name="Lobanov A."/>
            <person name="Lomsadze A."/>
            <person name="Malik S.B."/>
            <person name="Marsh M.E."/>
            <person name="Mackinder L."/>
            <person name="Mock T."/>
            <person name="Mueller-Roeber B."/>
            <person name="Pagarete A."/>
            <person name="Parker M."/>
            <person name="Probert I."/>
            <person name="Quesneville H."/>
            <person name="Raines C."/>
            <person name="Rensing S.A."/>
            <person name="Riano-Pachon D.M."/>
            <person name="Richier S."/>
            <person name="Rokitta S."/>
            <person name="Shiraiwa Y."/>
            <person name="Soanes D.M."/>
            <person name="van der Giezen M."/>
            <person name="Wahlund T.M."/>
            <person name="Williams B."/>
            <person name="Wilson W."/>
            <person name="Wolfe G."/>
            <person name="Wurch L.L."/>
        </authorList>
    </citation>
    <scope>NUCLEOTIDE SEQUENCE</scope>
</reference>
<keyword evidence="2" id="KW-1133">Transmembrane helix</keyword>
<keyword evidence="4" id="KW-1185">Reference proteome</keyword>
<accession>A0A0D3JR28</accession>
<dbReference type="PaxDb" id="2903-EOD25963"/>
<keyword evidence="2" id="KW-0472">Membrane</keyword>
<evidence type="ECO:0000256" key="2">
    <source>
        <dbReference type="SAM" id="Phobius"/>
    </source>
</evidence>
<protein>
    <submittedName>
        <fullName evidence="3">Uncharacterized protein</fullName>
    </submittedName>
</protein>